<dbReference type="Pfam" id="PF24986">
    <property type="entry name" value="PRC_RimM"/>
    <property type="match status" value="1"/>
</dbReference>
<dbReference type="AlphaFoldDB" id="A0A9D7T0P0"/>
<dbReference type="Gene3D" id="2.40.30.60">
    <property type="entry name" value="RimM"/>
    <property type="match status" value="1"/>
</dbReference>
<dbReference type="InterPro" id="IPR056792">
    <property type="entry name" value="PRC_RimM"/>
</dbReference>
<organism evidence="2 3">
    <name type="scientific">Candidatus Opimibacter skivensis</name>
    <dbReference type="NCBI Taxonomy" id="2982028"/>
    <lineage>
        <taxon>Bacteria</taxon>
        <taxon>Pseudomonadati</taxon>
        <taxon>Bacteroidota</taxon>
        <taxon>Saprospiria</taxon>
        <taxon>Saprospirales</taxon>
        <taxon>Saprospiraceae</taxon>
        <taxon>Candidatus Opimibacter</taxon>
    </lineage>
</organism>
<comment type="caution">
    <text evidence="2">The sequence shown here is derived from an EMBL/GenBank/DDBJ whole genome shotgun (WGS) entry which is preliminary data.</text>
</comment>
<name>A0A9D7T0P0_9BACT</name>
<evidence type="ECO:0000313" key="3">
    <source>
        <dbReference type="Proteomes" id="UP000808337"/>
    </source>
</evidence>
<evidence type="ECO:0000313" key="2">
    <source>
        <dbReference type="EMBL" id="MBK9984199.1"/>
    </source>
</evidence>
<dbReference type="EMBL" id="JADKGY010000029">
    <property type="protein sequence ID" value="MBK9984199.1"/>
    <property type="molecule type" value="Genomic_DNA"/>
</dbReference>
<protein>
    <recommendedName>
        <fullName evidence="1">Ribosome maturation factor RimM PRC barrel domain-containing protein</fullName>
    </recommendedName>
</protein>
<dbReference type="Proteomes" id="UP000808337">
    <property type="component" value="Unassembled WGS sequence"/>
</dbReference>
<dbReference type="InterPro" id="IPR009000">
    <property type="entry name" value="Transl_B-barrel_sf"/>
</dbReference>
<sequence length="177" mass="20482">MSPLYPTYSDFFLIGKALRSHGTGGELRILVDQQLKSYIRKGTYLFFDLDGSKVPYQITDVEDGNHFVISLQDVLNKKDSDLLGNIEFYIPLESVKSRHQHSPKNLRGKWDEYRILDTRSELIYDILRTEEFPQQLMAIISIHDKEILIPLSDQLISSIDKENKIILMEIPEGLLDL</sequence>
<dbReference type="SUPFAM" id="SSF50447">
    <property type="entry name" value="Translation proteins"/>
    <property type="match status" value="1"/>
</dbReference>
<proteinExistence type="predicted"/>
<reference evidence="2 3" key="1">
    <citation type="submission" date="2020-10" db="EMBL/GenBank/DDBJ databases">
        <title>Connecting structure to function with the recovery of over 1000 high-quality activated sludge metagenome-assembled genomes encoding full-length rRNA genes using long-read sequencing.</title>
        <authorList>
            <person name="Singleton C.M."/>
            <person name="Petriglieri F."/>
            <person name="Kristensen J.M."/>
            <person name="Kirkegaard R.H."/>
            <person name="Michaelsen T.Y."/>
            <person name="Andersen M.H."/>
            <person name="Karst S.M."/>
            <person name="Dueholm M.S."/>
            <person name="Nielsen P.H."/>
            <person name="Albertsen M."/>
        </authorList>
    </citation>
    <scope>NUCLEOTIDE SEQUENCE [LARGE SCALE GENOMIC DNA]</scope>
    <source>
        <strain evidence="2">Ribe_18-Q3-R11-54_MAXAC.273</strain>
    </source>
</reference>
<gene>
    <name evidence="2" type="ORF">IPP15_17820</name>
</gene>
<dbReference type="Gene3D" id="2.30.30.240">
    <property type="entry name" value="PRC-barrel domain"/>
    <property type="match status" value="1"/>
</dbReference>
<evidence type="ECO:0000259" key="1">
    <source>
        <dbReference type="Pfam" id="PF24986"/>
    </source>
</evidence>
<dbReference type="GO" id="GO:0006364">
    <property type="term" value="P:rRNA processing"/>
    <property type="evidence" value="ECO:0007669"/>
    <property type="project" value="InterPro"/>
</dbReference>
<dbReference type="InterPro" id="IPR036976">
    <property type="entry name" value="RimM_N_sf"/>
</dbReference>
<feature type="domain" description="Ribosome maturation factor RimM PRC barrel" evidence="1">
    <location>
        <begin position="126"/>
        <end position="174"/>
    </location>
</feature>
<accession>A0A9D7T0P0</accession>